<gene>
    <name evidence="1" type="ORF">HMPREF9453_02007</name>
</gene>
<dbReference type="NCBIfam" id="NF007277">
    <property type="entry name" value="PRK09736.1"/>
    <property type="match status" value="1"/>
</dbReference>
<sequence>MTKDKSIFIKNIYYMLSYAFTTLRKSVYDNIRKEPFDNIHNLFAAILSKGIGLQLKQGLYKEYMGHADNLTTLRGKINIPETIRNKMRNQIAVTCDYDELSENNLMNRILKSTVLLLLKQKNVQEKYKTELKKEMLFFSGIEPIELTHIRWTDIRFQRNNQTYQLLLAICQLLIEGTLLTTEHGEYRLAGFLDKQRMERLYEKFILEYYAQEFGARIKGFSSKALQIPWQLDDGYGALLPVMQTDITLVYGKQMLIIDAKYYEHTLQTHFDTQTLHSENLYQIFTYVKNKEAALKGTNHKVAGMLLYAKTDEPLVPDHVYQMSGNQISIKTLDLNREFSEIAEQLNRIVKDFFHIEIDKQTEDIKWPD</sequence>
<accession>H1D319</accession>
<dbReference type="InterPro" id="IPR014407">
    <property type="entry name" value="McrC_bac"/>
</dbReference>
<dbReference type="PATRIC" id="fig|742743.3.peg.2022"/>
<protein>
    <recommendedName>
        <fullName evidence="3">5-methylcytosine-specific restriction enzyme subunit McrC</fullName>
    </recommendedName>
</protein>
<dbReference type="PANTHER" id="PTHR38733">
    <property type="entry name" value="PROTEIN MCRC"/>
    <property type="match status" value="1"/>
</dbReference>
<dbReference type="GO" id="GO:0009307">
    <property type="term" value="P:DNA restriction-modification system"/>
    <property type="evidence" value="ECO:0007669"/>
    <property type="project" value="InterPro"/>
</dbReference>
<dbReference type="Proteomes" id="UP000003277">
    <property type="component" value="Unassembled WGS sequence"/>
</dbReference>
<name>H1D319_9FIRM</name>
<dbReference type="Pfam" id="PF10117">
    <property type="entry name" value="McrBC"/>
    <property type="match status" value="1"/>
</dbReference>
<dbReference type="RefSeq" id="WP_008860499.1">
    <property type="nucleotide sequence ID" value="NZ_JH591190.1"/>
</dbReference>
<evidence type="ECO:0000313" key="1">
    <source>
        <dbReference type="EMBL" id="EHO62075.1"/>
    </source>
</evidence>
<dbReference type="PIRSF" id="PIRSF003109">
    <property type="entry name" value="McrC"/>
    <property type="match status" value="1"/>
</dbReference>
<comment type="caution">
    <text evidence="1">The sequence shown here is derived from an EMBL/GenBank/DDBJ whole genome shotgun (WGS) entry which is preliminary data.</text>
</comment>
<dbReference type="AlphaFoldDB" id="H1D319"/>
<reference evidence="1 2" key="1">
    <citation type="submission" date="2011-11" db="EMBL/GenBank/DDBJ databases">
        <title>The Genome Sequence of Dialister succinatiphilus YIT 11850.</title>
        <authorList>
            <consortium name="The Broad Institute Genome Sequencing Platform"/>
            <person name="Earl A."/>
            <person name="Ward D."/>
            <person name="Feldgarden M."/>
            <person name="Gevers D."/>
            <person name="Morotomi M."/>
            <person name="Young S.K."/>
            <person name="Zeng Q."/>
            <person name="Gargeya S."/>
            <person name="Fitzgerald M."/>
            <person name="Haas B."/>
            <person name="Abouelleil A."/>
            <person name="Alvarado L."/>
            <person name="Arachchi H.M."/>
            <person name="Berlin A."/>
            <person name="Brown A."/>
            <person name="Chapman S.B."/>
            <person name="Dunbar C."/>
            <person name="Gearin G."/>
            <person name="Goldberg J."/>
            <person name="Griggs A."/>
            <person name="Gujja S."/>
            <person name="Heiman D."/>
            <person name="Howarth C."/>
            <person name="Lui A."/>
            <person name="MacDonald P.J.P."/>
            <person name="Montmayeur A."/>
            <person name="Murphy C."/>
            <person name="Neiman D."/>
            <person name="Pearson M."/>
            <person name="Priest M."/>
            <person name="Roberts A."/>
            <person name="Saif S."/>
            <person name="Shea T."/>
            <person name="Sisk P."/>
            <person name="Stolte C."/>
            <person name="Sykes S."/>
            <person name="Wortman J."/>
            <person name="Nusbaum C."/>
            <person name="Birren B."/>
        </authorList>
    </citation>
    <scope>NUCLEOTIDE SEQUENCE [LARGE SCALE GENOMIC DNA]</scope>
    <source>
        <strain evidence="1 2">YIT 11850</strain>
    </source>
</reference>
<dbReference type="InterPro" id="IPR019292">
    <property type="entry name" value="McrC"/>
</dbReference>
<dbReference type="OrthoDB" id="9786961at2"/>
<evidence type="ECO:0008006" key="3">
    <source>
        <dbReference type="Google" id="ProtNLM"/>
    </source>
</evidence>
<proteinExistence type="predicted"/>
<keyword evidence="2" id="KW-1185">Reference proteome</keyword>
<dbReference type="EMBL" id="ADLT01000070">
    <property type="protein sequence ID" value="EHO62075.1"/>
    <property type="molecule type" value="Genomic_DNA"/>
</dbReference>
<dbReference type="STRING" id="742743.HMPREF9453_02007"/>
<dbReference type="PANTHER" id="PTHR38733:SF1">
    <property type="entry name" value="TYPE IV METHYL-DIRECTED RESTRICTION ENZYME ECOKMCRBC"/>
    <property type="match status" value="1"/>
</dbReference>
<dbReference type="eggNOG" id="COG4268">
    <property type="taxonomic scope" value="Bacteria"/>
</dbReference>
<dbReference type="HOGENOM" id="CLU_065564_0_0_9"/>
<organism evidence="1 2">
    <name type="scientific">Dialister succinatiphilus YIT 11850</name>
    <dbReference type="NCBI Taxonomy" id="742743"/>
    <lineage>
        <taxon>Bacteria</taxon>
        <taxon>Bacillati</taxon>
        <taxon>Bacillota</taxon>
        <taxon>Negativicutes</taxon>
        <taxon>Veillonellales</taxon>
        <taxon>Veillonellaceae</taxon>
        <taxon>Dialister</taxon>
    </lineage>
</organism>
<evidence type="ECO:0000313" key="2">
    <source>
        <dbReference type="Proteomes" id="UP000003277"/>
    </source>
</evidence>